<gene>
    <name evidence="1" type="ORF">Tci_829179</name>
</gene>
<accession>A0A699PWY3</accession>
<proteinExistence type="predicted"/>
<comment type="caution">
    <text evidence="1">The sequence shown here is derived from an EMBL/GenBank/DDBJ whole genome shotgun (WGS) entry which is preliminary data.</text>
</comment>
<dbReference type="EMBL" id="BKCJ010972701">
    <property type="protein sequence ID" value="GFC57209.1"/>
    <property type="molecule type" value="Genomic_DNA"/>
</dbReference>
<reference evidence="1" key="1">
    <citation type="journal article" date="2019" name="Sci. Rep.">
        <title>Draft genome of Tanacetum cinerariifolium, the natural source of mosquito coil.</title>
        <authorList>
            <person name="Yamashiro T."/>
            <person name="Shiraishi A."/>
            <person name="Satake H."/>
            <person name="Nakayama K."/>
        </authorList>
    </citation>
    <scope>NUCLEOTIDE SEQUENCE</scope>
</reference>
<protein>
    <submittedName>
        <fullName evidence="1">Ribonuclease H-like domain-containing protein</fullName>
    </submittedName>
</protein>
<evidence type="ECO:0000313" key="1">
    <source>
        <dbReference type="EMBL" id="GFC57209.1"/>
    </source>
</evidence>
<sequence length="94" mass="10790">MVSSVKLPILKKGEYILLTMKMEQYLVHIDYAIWEVIMNGNGVVQMTKYEAEGLDKGYDRFQRLLSLLEIHGAETKATFCEFEDDLEEPLISAS</sequence>
<name>A0A699PWY3_TANCI</name>
<dbReference type="AlphaFoldDB" id="A0A699PWY3"/>
<organism evidence="1">
    <name type="scientific">Tanacetum cinerariifolium</name>
    <name type="common">Dalmatian daisy</name>
    <name type="synonym">Chrysanthemum cinerariifolium</name>
    <dbReference type="NCBI Taxonomy" id="118510"/>
    <lineage>
        <taxon>Eukaryota</taxon>
        <taxon>Viridiplantae</taxon>
        <taxon>Streptophyta</taxon>
        <taxon>Embryophyta</taxon>
        <taxon>Tracheophyta</taxon>
        <taxon>Spermatophyta</taxon>
        <taxon>Magnoliopsida</taxon>
        <taxon>eudicotyledons</taxon>
        <taxon>Gunneridae</taxon>
        <taxon>Pentapetalae</taxon>
        <taxon>asterids</taxon>
        <taxon>campanulids</taxon>
        <taxon>Asterales</taxon>
        <taxon>Asteraceae</taxon>
        <taxon>Asteroideae</taxon>
        <taxon>Anthemideae</taxon>
        <taxon>Anthemidinae</taxon>
        <taxon>Tanacetum</taxon>
    </lineage>
</organism>